<dbReference type="EMBL" id="KY000026">
    <property type="protein sequence ID" value="ASK40861.1"/>
    <property type="molecule type" value="Genomic_DNA"/>
</dbReference>
<evidence type="ECO:0000313" key="2">
    <source>
        <dbReference type="EMBL" id="ASK40861.1"/>
    </source>
</evidence>
<dbReference type="RefSeq" id="WP_012478051.1">
    <property type="nucleotide sequence ID" value="NZ_KY000025.1"/>
</dbReference>
<reference evidence="2" key="1">
    <citation type="submission" date="2016-10" db="EMBL/GenBank/DDBJ databases">
        <title>Agrobacterium Ti plasmids: Classification based on T-DNA and Vir regions organization.</title>
        <authorList>
            <person name="Nabi N."/>
            <person name="Vial L."/>
            <person name="Ben Hafsa A."/>
            <person name="Chapulliot D."/>
            <person name="Berard A."/>
            <person name="Chauveau A."/>
            <person name="Le Paslier M.-C."/>
            <person name="Harzallah Skhiri F."/>
            <person name="Brunel D."/>
            <person name="Nesme X."/>
            <person name="Chaouachi M."/>
        </authorList>
    </citation>
    <scope>NUCLEOTIDE SEQUENCE</scope>
    <source>
        <strain evidence="1">AR125</strain>
        <strain evidence="2">CFBP1873</strain>
        <strain evidence="3">CFBP5499</strain>
        <plasmid evidence="1">pTi_AR125</plasmid>
        <plasmid evidence="2">pTi_CFBP1873</plasmid>
        <plasmid evidence="3">pTi_CFBP5499</plasmid>
    </source>
</reference>
<geneLocation type="plasmid" evidence="2">
    <name>pTi_CFBP1873</name>
</geneLocation>
<dbReference type="EMBL" id="KY000025">
    <property type="protein sequence ID" value="ASK40714.1"/>
    <property type="molecule type" value="Genomic_DNA"/>
</dbReference>
<sequence>MRILLVTLTSICAGCAVLPSKSDLDGFAAATSSSAKTVAAAVSASNQVATDQDEQLQAIQYIRGGRYALVELPQSKLTNRLDADQLQIRLAAISDLQNYANAVGKAADQGTVDQLEASAEKLTNSVAALATAMGGSPMVAPAIKVVGRAAASAVSDTYVRQVLDVVRKTDPVVKNLVDLLKNDLGPLQTDLWVQATAYAGLRDQQLAVLRRDPRVNRAALYEAYMNARSDVKARYALGDAATPISDLLQSIHDTHHALTTGSGDIGLTIKRLSALAKDSAALIEVTKKDAVE</sequence>
<evidence type="ECO:0000313" key="3">
    <source>
        <dbReference type="EMBL" id="ASK41477.1"/>
    </source>
</evidence>
<evidence type="ECO:0000313" key="1">
    <source>
        <dbReference type="EMBL" id="ASK40714.1"/>
    </source>
</evidence>
<keyword evidence="2" id="KW-0614">Plasmid</keyword>
<name>A0A2Z2PFL6_9HYPH</name>
<protein>
    <submittedName>
        <fullName evidence="2">Uncharacterized protein</fullName>
    </submittedName>
</protein>
<accession>A0A2Z2PFL6</accession>
<organism evidence="2">
    <name type="scientific">Agrobacterium genomosp. 6</name>
    <dbReference type="NCBI Taxonomy" id="1183411"/>
    <lineage>
        <taxon>Bacteria</taxon>
        <taxon>Pseudomonadati</taxon>
        <taxon>Pseudomonadota</taxon>
        <taxon>Alphaproteobacteria</taxon>
        <taxon>Hyphomicrobiales</taxon>
        <taxon>Rhizobiaceae</taxon>
        <taxon>Rhizobium/Agrobacterium group</taxon>
        <taxon>Agrobacterium</taxon>
        <taxon>Agrobacterium tumefaciens complex</taxon>
    </lineage>
</organism>
<dbReference type="EMBL" id="KY000029">
    <property type="protein sequence ID" value="ASK41477.1"/>
    <property type="molecule type" value="Genomic_DNA"/>
</dbReference>
<dbReference type="AlphaFoldDB" id="A0A2Z2PFL6"/>
<proteinExistence type="predicted"/>
<geneLocation type="plasmid" evidence="3">
    <name>pTi_CFBP5499</name>
</geneLocation>
<geneLocation type="plasmid" evidence="1">
    <name>pTi_AR125</name>
</geneLocation>